<dbReference type="AlphaFoldDB" id="A0A655APZ3"/>
<protein>
    <submittedName>
        <fullName evidence="2">Uncharacterized protein</fullName>
    </submittedName>
</protein>
<organism evidence="2 4">
    <name type="scientific">Mycobacterium tuberculosis</name>
    <dbReference type="NCBI Taxonomy" id="1773"/>
    <lineage>
        <taxon>Bacteria</taxon>
        <taxon>Bacillati</taxon>
        <taxon>Actinomycetota</taxon>
        <taxon>Actinomycetes</taxon>
        <taxon>Mycobacteriales</taxon>
        <taxon>Mycobacteriaceae</taxon>
        <taxon>Mycobacterium</taxon>
        <taxon>Mycobacterium tuberculosis complex</taxon>
    </lineage>
</organism>
<proteinExistence type="predicted"/>
<evidence type="ECO:0000313" key="4">
    <source>
        <dbReference type="Proteomes" id="UP000049023"/>
    </source>
</evidence>
<evidence type="ECO:0000313" key="2">
    <source>
        <dbReference type="EMBL" id="CKU06378.1"/>
    </source>
</evidence>
<dbReference type="EMBL" id="CNGE01001343">
    <property type="protein sequence ID" value="CKU03600.1"/>
    <property type="molecule type" value="Genomic_DNA"/>
</dbReference>
<evidence type="ECO:0000313" key="3">
    <source>
        <dbReference type="Proteomes" id="UP000048948"/>
    </source>
</evidence>
<reference evidence="3 4" key="1">
    <citation type="submission" date="2015-03" db="EMBL/GenBank/DDBJ databases">
        <authorList>
            <consortium name="Pathogen Informatics"/>
        </authorList>
    </citation>
    <scope>NUCLEOTIDE SEQUENCE [LARGE SCALE GENOMIC DNA]</scope>
    <source>
        <strain evidence="1 3">Bir 172</strain>
        <strain evidence="2 4">Bir 187</strain>
    </source>
</reference>
<evidence type="ECO:0000313" key="1">
    <source>
        <dbReference type="EMBL" id="CKU03600.1"/>
    </source>
</evidence>
<name>A0A655APZ3_MYCTX</name>
<sequence length="69" mass="6976">MAGAGDVKGGLACGGDGVAERVAHHRDTLGVLARGRQVAGNPVRADFDLAAGLADYRDGVVHGEADEHP</sequence>
<gene>
    <name evidence="1" type="ORF">ERS027646_04410</name>
    <name evidence="2" type="ORF">ERS027661_04902</name>
</gene>
<accession>A0A655APZ3</accession>
<dbReference type="Proteomes" id="UP000049023">
    <property type="component" value="Unassembled WGS sequence"/>
</dbReference>
<dbReference type="EMBL" id="CNFU01002115">
    <property type="protein sequence ID" value="CKU06378.1"/>
    <property type="molecule type" value="Genomic_DNA"/>
</dbReference>
<dbReference type="Proteomes" id="UP000048948">
    <property type="component" value="Unassembled WGS sequence"/>
</dbReference>